<keyword evidence="2" id="KW-1133">Transmembrane helix</keyword>
<organism evidence="3">
    <name type="scientific">Panicum hallii</name>
    <dbReference type="NCBI Taxonomy" id="206008"/>
    <lineage>
        <taxon>Eukaryota</taxon>
        <taxon>Viridiplantae</taxon>
        <taxon>Streptophyta</taxon>
        <taxon>Embryophyta</taxon>
        <taxon>Tracheophyta</taxon>
        <taxon>Spermatophyta</taxon>
        <taxon>Magnoliopsida</taxon>
        <taxon>Liliopsida</taxon>
        <taxon>Poales</taxon>
        <taxon>Poaceae</taxon>
        <taxon>PACMAD clade</taxon>
        <taxon>Panicoideae</taxon>
        <taxon>Panicodae</taxon>
        <taxon>Paniceae</taxon>
        <taxon>Panicinae</taxon>
        <taxon>Panicum</taxon>
        <taxon>Panicum sect. Panicum</taxon>
    </lineage>
</organism>
<protein>
    <submittedName>
        <fullName evidence="3">Uncharacterized protein</fullName>
    </submittedName>
</protein>
<feature type="transmembrane region" description="Helical" evidence="2">
    <location>
        <begin position="20"/>
        <end position="46"/>
    </location>
</feature>
<proteinExistence type="predicted"/>
<reference evidence="3" key="1">
    <citation type="submission" date="2018-04" db="EMBL/GenBank/DDBJ databases">
        <title>WGS assembly of Panicum hallii.</title>
        <authorList>
            <person name="Lovell J."/>
            <person name="Jenkins J."/>
            <person name="Lowry D."/>
            <person name="Mamidi S."/>
            <person name="Sreedasyam A."/>
            <person name="Weng X."/>
            <person name="Barry K."/>
            <person name="Bonette J."/>
            <person name="Campitelli B."/>
            <person name="Daum C."/>
            <person name="Gordon S."/>
            <person name="Gould B."/>
            <person name="Lipzen A."/>
            <person name="Macqueen A."/>
            <person name="Palacio-Mejia J."/>
            <person name="Plott C."/>
            <person name="Shakirov E."/>
            <person name="Shu S."/>
            <person name="Yoshinaga Y."/>
            <person name="Zane M."/>
            <person name="Rokhsar D."/>
            <person name="Grimwood J."/>
            <person name="Schmutz J."/>
            <person name="Juenger T."/>
        </authorList>
    </citation>
    <scope>NUCLEOTIDE SEQUENCE [LARGE SCALE GENOMIC DNA]</scope>
    <source>
        <strain evidence="3">FIL2</strain>
    </source>
</reference>
<sequence length="106" mass="11141">MPPKASLATDLVSTTPSFSGFVVTLLCLYVATAFLLAVPVMAIMAGERGPGARRRRRGLSIHMADDRALARHRVLVHQRSAPASWFQHPPPTPAAPGTAGVAATTA</sequence>
<dbReference type="Gramene" id="PAN42773">
    <property type="protein sequence ID" value="PAN42773"/>
    <property type="gene ID" value="PAHAL_8G187500"/>
</dbReference>
<dbReference type="EMBL" id="CM008053">
    <property type="protein sequence ID" value="PAN42773.1"/>
    <property type="molecule type" value="Genomic_DNA"/>
</dbReference>
<keyword evidence="2" id="KW-0812">Transmembrane</keyword>
<evidence type="ECO:0000313" key="3">
    <source>
        <dbReference type="EMBL" id="PAN42773.1"/>
    </source>
</evidence>
<evidence type="ECO:0000256" key="1">
    <source>
        <dbReference type="SAM" id="MobiDB-lite"/>
    </source>
</evidence>
<evidence type="ECO:0000256" key="2">
    <source>
        <dbReference type="SAM" id="Phobius"/>
    </source>
</evidence>
<name>A0A2S3IED2_9POAL</name>
<feature type="region of interest" description="Disordered" evidence="1">
    <location>
        <begin position="81"/>
        <end position="106"/>
    </location>
</feature>
<dbReference type="Proteomes" id="UP000243499">
    <property type="component" value="Chromosome 8"/>
</dbReference>
<gene>
    <name evidence="3" type="ORF">PAHAL_8G187500</name>
</gene>
<feature type="compositionally biased region" description="Low complexity" evidence="1">
    <location>
        <begin position="95"/>
        <end position="106"/>
    </location>
</feature>
<keyword evidence="2" id="KW-0472">Membrane</keyword>
<dbReference type="AlphaFoldDB" id="A0A2S3IED2"/>
<accession>A0A2S3IED2</accession>